<gene>
    <name evidence="12" type="ORF">C7M84_014947</name>
</gene>
<evidence type="ECO:0000256" key="1">
    <source>
        <dbReference type="ARBA" id="ARBA00004123"/>
    </source>
</evidence>
<dbReference type="GO" id="GO:0018064">
    <property type="term" value="F:protein-L-histidine N-tele-methyltransferase activity"/>
    <property type="evidence" value="ECO:0007669"/>
    <property type="project" value="UniProtKB-EC"/>
</dbReference>
<dbReference type="GO" id="GO:0005634">
    <property type="term" value="C:nucleus"/>
    <property type="evidence" value="ECO:0007669"/>
    <property type="project" value="UniProtKB-SubCell"/>
</dbReference>
<keyword evidence="7" id="KW-0949">S-adenosyl-L-methionine</keyword>
<dbReference type="OrthoDB" id="1723750at2759"/>
<dbReference type="PANTHER" id="PTHR14614:SF39">
    <property type="entry name" value="HISTIDINE PROTEIN METHYLTRANSFERASE 1 HOMOLOG"/>
    <property type="match status" value="1"/>
</dbReference>
<dbReference type="GO" id="GO:0005737">
    <property type="term" value="C:cytoplasm"/>
    <property type="evidence" value="ECO:0007669"/>
    <property type="project" value="UniProtKB-SubCell"/>
</dbReference>
<evidence type="ECO:0000256" key="8">
    <source>
        <dbReference type="ARBA" id="ARBA00023242"/>
    </source>
</evidence>
<evidence type="ECO:0000256" key="4">
    <source>
        <dbReference type="ARBA" id="ARBA00022490"/>
    </source>
</evidence>
<keyword evidence="4" id="KW-0963">Cytoplasm</keyword>
<name>A0A3R7LXB3_PENVA</name>
<dbReference type="GO" id="GO:0032259">
    <property type="term" value="P:methylation"/>
    <property type="evidence" value="ECO:0007669"/>
    <property type="project" value="UniProtKB-KW"/>
</dbReference>
<evidence type="ECO:0000256" key="10">
    <source>
        <dbReference type="SAM" id="MobiDB-lite"/>
    </source>
</evidence>
<evidence type="ECO:0000256" key="3">
    <source>
        <dbReference type="ARBA" id="ARBA00012533"/>
    </source>
</evidence>
<feature type="region of interest" description="Disordered" evidence="10">
    <location>
        <begin position="1"/>
        <end position="31"/>
    </location>
</feature>
<dbReference type="InterPro" id="IPR015985">
    <property type="entry name" value="TehB-like_dom"/>
</dbReference>
<evidence type="ECO:0000313" key="12">
    <source>
        <dbReference type="EMBL" id="ROT66996.1"/>
    </source>
</evidence>
<dbReference type="InterPro" id="IPR029063">
    <property type="entry name" value="SAM-dependent_MTases_sf"/>
</dbReference>
<evidence type="ECO:0000256" key="6">
    <source>
        <dbReference type="ARBA" id="ARBA00022679"/>
    </source>
</evidence>
<keyword evidence="5 12" id="KW-0489">Methyltransferase</keyword>
<evidence type="ECO:0000259" key="11">
    <source>
        <dbReference type="Pfam" id="PF03848"/>
    </source>
</evidence>
<evidence type="ECO:0000256" key="7">
    <source>
        <dbReference type="ARBA" id="ARBA00022691"/>
    </source>
</evidence>
<organism evidence="12 13">
    <name type="scientific">Penaeus vannamei</name>
    <name type="common">Whiteleg shrimp</name>
    <name type="synonym">Litopenaeus vannamei</name>
    <dbReference type="NCBI Taxonomy" id="6689"/>
    <lineage>
        <taxon>Eukaryota</taxon>
        <taxon>Metazoa</taxon>
        <taxon>Ecdysozoa</taxon>
        <taxon>Arthropoda</taxon>
        <taxon>Crustacea</taxon>
        <taxon>Multicrustacea</taxon>
        <taxon>Malacostraca</taxon>
        <taxon>Eumalacostraca</taxon>
        <taxon>Eucarida</taxon>
        <taxon>Decapoda</taxon>
        <taxon>Dendrobranchiata</taxon>
        <taxon>Penaeoidea</taxon>
        <taxon>Penaeidae</taxon>
        <taxon>Penaeus</taxon>
    </lineage>
</organism>
<comment type="subcellular location">
    <subcellularLocation>
        <location evidence="2">Cytoplasm</location>
    </subcellularLocation>
    <subcellularLocation>
        <location evidence="1">Nucleus</location>
    </subcellularLocation>
</comment>
<proteinExistence type="inferred from homology"/>
<evidence type="ECO:0000313" key="13">
    <source>
        <dbReference type="Proteomes" id="UP000283509"/>
    </source>
</evidence>
<dbReference type="CDD" id="cd02440">
    <property type="entry name" value="AdoMet_MTases"/>
    <property type="match status" value="1"/>
</dbReference>
<feature type="compositionally biased region" description="Acidic residues" evidence="10">
    <location>
        <begin position="9"/>
        <end position="22"/>
    </location>
</feature>
<sequence length="278" mass="31120">MFRFNFNVETEDQSEPMAEEPLDNPSAEKAHSEALRDWLPAQCHEVTQEHLNFLTEGCVVEEVTIGETEIKYISMISALEKMQQTEVSTNIVPAFQDHTDLVPAVYEGGLKIWECTWDILDHLSSMKMNMNGCRVLELGCGAALPGLYAALQGAHVSLQDYNEEVIQYITIPNAVINLADSSSLVIDEEGTIDCKFSDSSVKQVAEHCYEKLLHVMTSCLKRTGIIILAAKSHYFGVGGGTQQFINFVNKHNQLDVKSFVANSQGLKREILEMRFKNK</sequence>
<accession>A0A3R7LXB3</accession>
<dbReference type="AlphaFoldDB" id="A0A3R7LXB3"/>
<dbReference type="STRING" id="6689.A0A3R7LXB3"/>
<feature type="domain" description="Tellurite resistance methyltransferase TehB-like" evidence="11">
    <location>
        <begin position="130"/>
        <end position="193"/>
    </location>
</feature>
<reference evidence="12 13" key="2">
    <citation type="submission" date="2019-01" db="EMBL/GenBank/DDBJ databases">
        <title>The decoding of complex shrimp genome reveals the adaptation for benthos swimmer, frequently molting mechanism and breeding impact on genome.</title>
        <authorList>
            <person name="Sun Y."/>
            <person name="Gao Y."/>
            <person name="Yu Y."/>
        </authorList>
    </citation>
    <scope>NUCLEOTIDE SEQUENCE [LARGE SCALE GENOMIC DNA]</scope>
    <source>
        <tissue evidence="12">Muscle</tissue>
    </source>
</reference>
<comment type="similarity">
    <text evidence="9">Belongs to the methyltransferase superfamily. METTL18 family.</text>
</comment>
<dbReference type="InterPro" id="IPR019410">
    <property type="entry name" value="Methyltransf_16"/>
</dbReference>
<dbReference type="Gene3D" id="3.40.50.150">
    <property type="entry name" value="Vaccinia Virus protein VP39"/>
    <property type="match status" value="1"/>
</dbReference>
<dbReference type="Proteomes" id="UP000283509">
    <property type="component" value="Unassembled WGS sequence"/>
</dbReference>
<comment type="caution">
    <text evidence="12">The sequence shown here is derived from an EMBL/GenBank/DDBJ whole genome shotgun (WGS) entry which is preliminary data.</text>
</comment>
<keyword evidence="13" id="KW-1185">Reference proteome</keyword>
<evidence type="ECO:0000256" key="2">
    <source>
        <dbReference type="ARBA" id="ARBA00004496"/>
    </source>
</evidence>
<reference evidence="12 13" key="1">
    <citation type="submission" date="2018-04" db="EMBL/GenBank/DDBJ databases">
        <authorList>
            <person name="Zhang X."/>
            <person name="Yuan J."/>
            <person name="Li F."/>
            <person name="Xiang J."/>
        </authorList>
    </citation>
    <scope>NUCLEOTIDE SEQUENCE [LARGE SCALE GENOMIC DNA]</scope>
    <source>
        <tissue evidence="12">Muscle</tissue>
    </source>
</reference>
<keyword evidence="8" id="KW-0539">Nucleus</keyword>
<evidence type="ECO:0000256" key="5">
    <source>
        <dbReference type="ARBA" id="ARBA00022603"/>
    </source>
</evidence>
<dbReference type="Pfam" id="PF03848">
    <property type="entry name" value="TehB"/>
    <property type="match status" value="1"/>
</dbReference>
<dbReference type="PANTHER" id="PTHR14614">
    <property type="entry name" value="HEPATOCELLULAR CARCINOMA-ASSOCIATED ANTIGEN"/>
    <property type="match status" value="1"/>
</dbReference>
<protein>
    <recommendedName>
        <fullName evidence="3">protein-histidine N-methyltransferase</fullName>
        <ecNumber evidence="3">2.1.1.85</ecNumber>
    </recommendedName>
</protein>
<evidence type="ECO:0000256" key="9">
    <source>
        <dbReference type="ARBA" id="ARBA00038126"/>
    </source>
</evidence>
<dbReference type="EMBL" id="QCYY01002868">
    <property type="protein sequence ID" value="ROT66996.1"/>
    <property type="molecule type" value="Genomic_DNA"/>
</dbReference>
<keyword evidence="6 12" id="KW-0808">Transferase</keyword>
<dbReference type="EC" id="2.1.1.85" evidence="3"/>
<dbReference type="SUPFAM" id="SSF53335">
    <property type="entry name" value="S-adenosyl-L-methionine-dependent methyltransferases"/>
    <property type="match status" value="1"/>
</dbReference>